<accession>A0A2H1VN90</accession>
<keyword evidence="2" id="KW-0863">Zinc-finger</keyword>
<dbReference type="AlphaFoldDB" id="A0A2H1VN90"/>
<dbReference type="EMBL" id="ODYU01003460">
    <property type="protein sequence ID" value="SOQ42266.1"/>
    <property type="molecule type" value="Genomic_DNA"/>
</dbReference>
<keyword evidence="1" id="KW-0479">Metal-binding</keyword>
<evidence type="ECO:0000313" key="5">
    <source>
        <dbReference type="EMBL" id="SOQ42266.1"/>
    </source>
</evidence>
<protein>
    <submittedName>
        <fullName evidence="5">SFRICE_004108</fullName>
    </submittedName>
</protein>
<evidence type="ECO:0000256" key="2">
    <source>
        <dbReference type="ARBA" id="ARBA00022771"/>
    </source>
</evidence>
<evidence type="ECO:0000259" key="4">
    <source>
        <dbReference type="Pfam" id="PF04500"/>
    </source>
</evidence>
<evidence type="ECO:0000256" key="3">
    <source>
        <dbReference type="ARBA" id="ARBA00022833"/>
    </source>
</evidence>
<dbReference type="Pfam" id="PF04500">
    <property type="entry name" value="FLYWCH"/>
    <property type="match status" value="1"/>
</dbReference>
<reference evidence="5" key="1">
    <citation type="submission" date="2016-07" db="EMBL/GenBank/DDBJ databases">
        <authorList>
            <person name="Bretaudeau A."/>
        </authorList>
    </citation>
    <scope>NUCLEOTIDE SEQUENCE</scope>
    <source>
        <strain evidence="5">Rice</strain>
        <tissue evidence="5">Whole body</tissue>
    </source>
</reference>
<keyword evidence="3" id="KW-0862">Zinc</keyword>
<organism evidence="5">
    <name type="scientific">Spodoptera frugiperda</name>
    <name type="common">Fall armyworm</name>
    <dbReference type="NCBI Taxonomy" id="7108"/>
    <lineage>
        <taxon>Eukaryota</taxon>
        <taxon>Metazoa</taxon>
        <taxon>Ecdysozoa</taxon>
        <taxon>Arthropoda</taxon>
        <taxon>Hexapoda</taxon>
        <taxon>Insecta</taxon>
        <taxon>Pterygota</taxon>
        <taxon>Neoptera</taxon>
        <taxon>Endopterygota</taxon>
        <taxon>Lepidoptera</taxon>
        <taxon>Glossata</taxon>
        <taxon>Ditrysia</taxon>
        <taxon>Noctuoidea</taxon>
        <taxon>Noctuidae</taxon>
        <taxon>Amphipyrinae</taxon>
        <taxon>Spodoptera</taxon>
    </lineage>
</organism>
<dbReference type="InterPro" id="IPR007588">
    <property type="entry name" value="Znf_FLYWCH"/>
</dbReference>
<proteinExistence type="predicted"/>
<dbReference type="GO" id="GO:0008270">
    <property type="term" value="F:zinc ion binding"/>
    <property type="evidence" value="ECO:0007669"/>
    <property type="project" value="UniProtKB-KW"/>
</dbReference>
<sequence>MSPVDIHLEEIHHRIVTIHFEKIQVGTGRTPLIMIQKHTFARTTSAVKYWHCSGKTSFQCPAKLRFDNSGNLTHYELNHNHPPPSLYKTKLGYYIRL</sequence>
<gene>
    <name evidence="5" type="ORF">SFRICE_004108</name>
</gene>
<evidence type="ECO:0000256" key="1">
    <source>
        <dbReference type="ARBA" id="ARBA00022723"/>
    </source>
</evidence>
<name>A0A2H1VN90_SPOFR</name>
<dbReference type="Gene3D" id="2.20.25.240">
    <property type="match status" value="1"/>
</dbReference>
<feature type="domain" description="FLYWCH-type" evidence="4">
    <location>
        <begin position="29"/>
        <end position="81"/>
    </location>
</feature>